<feature type="domain" description="DUF4333" evidence="2">
    <location>
        <begin position="106"/>
        <end position="165"/>
    </location>
</feature>
<evidence type="ECO:0000313" key="3">
    <source>
        <dbReference type="EMBL" id="QVT77948.1"/>
    </source>
</evidence>
<dbReference type="Proteomes" id="UP000679307">
    <property type="component" value="Chromosome"/>
</dbReference>
<reference evidence="3 4" key="1">
    <citation type="submission" date="2021-05" db="EMBL/GenBank/DDBJ databases">
        <title>Complete genome of Nocardioides aquaticus KCTC 9944T isolated from meromictic and hypersaline Ekho Lake, Antarctica.</title>
        <authorList>
            <person name="Hwang K."/>
            <person name="Kim K.M."/>
            <person name="Choe H."/>
        </authorList>
    </citation>
    <scope>NUCLEOTIDE SEQUENCE [LARGE SCALE GENOMIC DNA]</scope>
    <source>
        <strain evidence="3 4">KCTC 9944</strain>
    </source>
</reference>
<organism evidence="3 4">
    <name type="scientific">Nocardioides aquaticus</name>
    <dbReference type="NCBI Taxonomy" id="160826"/>
    <lineage>
        <taxon>Bacteria</taxon>
        <taxon>Bacillati</taxon>
        <taxon>Actinomycetota</taxon>
        <taxon>Actinomycetes</taxon>
        <taxon>Propionibacteriales</taxon>
        <taxon>Nocardioidaceae</taxon>
        <taxon>Nocardioides</taxon>
    </lineage>
</organism>
<dbReference type="RefSeq" id="WP_214057602.1">
    <property type="nucleotide sequence ID" value="NZ_BAAAHS010000017.1"/>
</dbReference>
<name>A0ABX8EFR8_9ACTN</name>
<dbReference type="EMBL" id="CP075371">
    <property type="protein sequence ID" value="QVT77948.1"/>
    <property type="molecule type" value="Genomic_DNA"/>
</dbReference>
<feature type="chain" id="PRO_5045502216" description="DUF4333 domain-containing protein" evidence="1">
    <location>
        <begin position="28"/>
        <end position="175"/>
    </location>
</feature>
<dbReference type="Pfam" id="PF14230">
    <property type="entry name" value="DUF4333"/>
    <property type="match status" value="2"/>
</dbReference>
<accession>A0ABX8EFR8</accession>
<evidence type="ECO:0000259" key="2">
    <source>
        <dbReference type="Pfam" id="PF14230"/>
    </source>
</evidence>
<evidence type="ECO:0000313" key="4">
    <source>
        <dbReference type="Proteomes" id="UP000679307"/>
    </source>
</evidence>
<proteinExistence type="predicted"/>
<feature type="signal peptide" evidence="1">
    <location>
        <begin position="1"/>
        <end position="27"/>
    </location>
</feature>
<gene>
    <name evidence="3" type="ORF">ENKNEFLB_00317</name>
</gene>
<protein>
    <recommendedName>
        <fullName evidence="2">DUF4333 domain-containing protein</fullName>
    </recommendedName>
</protein>
<keyword evidence="4" id="KW-1185">Reference proteome</keyword>
<sequence length="175" mass="17738">MTSPRAPRLAGLALLLPLAACSGSVSVGSSAPEIDQAALEADLLGSISGEGADQVEVTCEGPLVAEVGATQDCAAVFTGDGSRTGIRPTVTAVEGEDVDYDSVVFIDGPSVADTIGRQLRAQAIPFGSVECGELPGEPDATGECTLVARDGTETPLRITVTDVNGLRVGFEYAEA</sequence>
<dbReference type="InterPro" id="IPR025637">
    <property type="entry name" value="DUF4333"/>
</dbReference>
<evidence type="ECO:0000256" key="1">
    <source>
        <dbReference type="SAM" id="SignalP"/>
    </source>
</evidence>
<feature type="domain" description="DUF4333" evidence="2">
    <location>
        <begin position="20"/>
        <end position="95"/>
    </location>
</feature>
<keyword evidence="1" id="KW-0732">Signal</keyword>